<proteinExistence type="predicted"/>
<dbReference type="KEGG" id="adl:AURDEDRAFT_77107"/>
<accession>J0D3K0</accession>
<evidence type="ECO:0000313" key="2">
    <source>
        <dbReference type="EMBL" id="EJD33262.1"/>
    </source>
</evidence>
<sequence length="254" mass="28949">MRESLLADLTSLEWSPTVEQPCACRNIGATRSVRCTDCLGSDVFCPACLVAQHSLLPFHRIERWTGDHFERSSLLEIGLIVYLGHGGARCPQAAESGDNLVVAHLNGLHSLLVYTCRCRGARESEMDKVHQLMRSRIYPSTFSRPSMAYTFELMNHWHLESLQSKKSTWDYWQAVWQKTKRGVDRKGYNAFVRAGRFWRVLKMVLRSGQSHGIDDLLPKNRWPGSVVVTCPACPEPDFNLQPDWEDLMADKAVR</sequence>
<dbReference type="AlphaFoldDB" id="J0D3K0"/>
<feature type="domain" description="CxC2-like cysteine cluster KDZ transposase-associated" evidence="1">
    <location>
        <begin position="75"/>
        <end position="180"/>
    </location>
</feature>
<organism evidence="2 3">
    <name type="scientific">Auricularia subglabra (strain TFB-10046 / SS5)</name>
    <name type="common">White-rot fungus</name>
    <name type="synonym">Auricularia delicata (strain TFB10046)</name>
    <dbReference type="NCBI Taxonomy" id="717982"/>
    <lineage>
        <taxon>Eukaryota</taxon>
        <taxon>Fungi</taxon>
        <taxon>Dikarya</taxon>
        <taxon>Basidiomycota</taxon>
        <taxon>Agaricomycotina</taxon>
        <taxon>Agaricomycetes</taxon>
        <taxon>Auriculariales</taxon>
        <taxon>Auriculariaceae</taxon>
        <taxon>Auricularia</taxon>
    </lineage>
</organism>
<protein>
    <recommendedName>
        <fullName evidence="1">CxC2-like cysteine cluster KDZ transposase-associated domain-containing protein</fullName>
    </recommendedName>
</protein>
<gene>
    <name evidence="2" type="ORF">AURDEDRAFT_77107</name>
</gene>
<dbReference type="OMA" id="APPEIRW"/>
<evidence type="ECO:0000313" key="3">
    <source>
        <dbReference type="Proteomes" id="UP000006514"/>
    </source>
</evidence>
<dbReference type="eggNOG" id="ENOG502S623">
    <property type="taxonomic scope" value="Eukaryota"/>
</dbReference>
<dbReference type="InterPro" id="IPR041457">
    <property type="entry name" value="CxC2_KDZ-assoc"/>
</dbReference>
<reference evidence="3" key="1">
    <citation type="journal article" date="2012" name="Science">
        <title>The Paleozoic origin of enzymatic lignin decomposition reconstructed from 31 fungal genomes.</title>
        <authorList>
            <person name="Floudas D."/>
            <person name="Binder M."/>
            <person name="Riley R."/>
            <person name="Barry K."/>
            <person name="Blanchette R.A."/>
            <person name="Henrissat B."/>
            <person name="Martinez A.T."/>
            <person name="Otillar R."/>
            <person name="Spatafora J.W."/>
            <person name="Yadav J.S."/>
            <person name="Aerts A."/>
            <person name="Benoit I."/>
            <person name="Boyd A."/>
            <person name="Carlson A."/>
            <person name="Copeland A."/>
            <person name="Coutinho P.M."/>
            <person name="de Vries R.P."/>
            <person name="Ferreira P."/>
            <person name="Findley K."/>
            <person name="Foster B."/>
            <person name="Gaskell J."/>
            <person name="Glotzer D."/>
            <person name="Gorecki P."/>
            <person name="Heitman J."/>
            <person name="Hesse C."/>
            <person name="Hori C."/>
            <person name="Igarashi K."/>
            <person name="Jurgens J.A."/>
            <person name="Kallen N."/>
            <person name="Kersten P."/>
            <person name="Kohler A."/>
            <person name="Kuees U."/>
            <person name="Kumar T.K.A."/>
            <person name="Kuo A."/>
            <person name="LaButti K."/>
            <person name="Larrondo L.F."/>
            <person name="Lindquist E."/>
            <person name="Ling A."/>
            <person name="Lombard V."/>
            <person name="Lucas S."/>
            <person name="Lundell T."/>
            <person name="Martin R."/>
            <person name="McLaughlin D.J."/>
            <person name="Morgenstern I."/>
            <person name="Morin E."/>
            <person name="Murat C."/>
            <person name="Nagy L.G."/>
            <person name="Nolan M."/>
            <person name="Ohm R.A."/>
            <person name="Patyshakuliyeva A."/>
            <person name="Rokas A."/>
            <person name="Ruiz-Duenas F.J."/>
            <person name="Sabat G."/>
            <person name="Salamov A."/>
            <person name="Samejima M."/>
            <person name="Schmutz J."/>
            <person name="Slot J.C."/>
            <person name="St John F."/>
            <person name="Stenlid J."/>
            <person name="Sun H."/>
            <person name="Sun S."/>
            <person name="Syed K."/>
            <person name="Tsang A."/>
            <person name="Wiebenga A."/>
            <person name="Young D."/>
            <person name="Pisabarro A."/>
            <person name="Eastwood D.C."/>
            <person name="Martin F."/>
            <person name="Cullen D."/>
            <person name="Grigoriev I.V."/>
            <person name="Hibbett D.S."/>
        </authorList>
    </citation>
    <scope>NUCLEOTIDE SEQUENCE [LARGE SCALE GENOMIC DNA]</scope>
    <source>
        <strain evidence="3">TFB10046</strain>
    </source>
</reference>
<dbReference type="InParanoid" id="J0D3K0"/>
<dbReference type="Proteomes" id="UP000006514">
    <property type="component" value="Unassembled WGS sequence"/>
</dbReference>
<dbReference type="EMBL" id="JH688335">
    <property type="protein sequence ID" value="EJD33262.1"/>
    <property type="molecule type" value="Genomic_DNA"/>
</dbReference>
<evidence type="ECO:0000259" key="1">
    <source>
        <dbReference type="Pfam" id="PF18803"/>
    </source>
</evidence>
<name>J0D3K0_AURST</name>
<dbReference type="OrthoDB" id="3257613at2759"/>
<dbReference type="Pfam" id="PF18803">
    <property type="entry name" value="CxC2"/>
    <property type="match status" value="1"/>
</dbReference>
<keyword evidence="3" id="KW-1185">Reference proteome</keyword>